<reference evidence="1 2" key="1">
    <citation type="journal article" date="2013" name="BMC Genomics">
        <title>The genome and transcriptome of the pine saprophyte Ophiostoma piceae, and a comparison with the bark beetle-associated pine pathogen Grosmannia clavigera.</title>
        <authorList>
            <person name="Haridas S."/>
            <person name="Wang Y."/>
            <person name="Lim L."/>
            <person name="Massoumi Alamouti S."/>
            <person name="Jackman S."/>
            <person name="Docking R."/>
            <person name="Robertson G."/>
            <person name="Birol I."/>
            <person name="Bohlmann J."/>
            <person name="Breuil C."/>
        </authorList>
    </citation>
    <scope>NUCLEOTIDE SEQUENCE [LARGE SCALE GENOMIC DNA]</scope>
    <source>
        <strain evidence="1 2">UAMH 11346</strain>
    </source>
</reference>
<name>S3C8X7_OPHP1</name>
<organism evidence="1 2">
    <name type="scientific">Ophiostoma piceae (strain UAMH 11346)</name>
    <name type="common">Sap stain fungus</name>
    <dbReference type="NCBI Taxonomy" id="1262450"/>
    <lineage>
        <taxon>Eukaryota</taxon>
        <taxon>Fungi</taxon>
        <taxon>Dikarya</taxon>
        <taxon>Ascomycota</taxon>
        <taxon>Pezizomycotina</taxon>
        <taxon>Sordariomycetes</taxon>
        <taxon>Sordariomycetidae</taxon>
        <taxon>Ophiostomatales</taxon>
        <taxon>Ophiostomataceae</taxon>
        <taxon>Ophiostoma</taxon>
    </lineage>
</organism>
<dbReference type="HOGENOM" id="CLU_2264515_0_0_1"/>
<evidence type="ECO:0000313" key="1">
    <source>
        <dbReference type="EMBL" id="EPE09964.1"/>
    </source>
</evidence>
<gene>
    <name evidence="1" type="ORF">F503_05059</name>
</gene>
<accession>S3C8X7</accession>
<dbReference type="VEuPathDB" id="FungiDB:F503_05059"/>
<dbReference type="AlphaFoldDB" id="S3C8X7"/>
<sequence length="103" mass="11110">MHKWWRSDTTNSHRAQEWEVIRLCHIANFLEEELAANAAEKAAEAGLAAATAATAATTGAGAAEDAAPVDAILETLPESGCGRPSFGWKVYRWPEQPRVSFDG</sequence>
<keyword evidence="2" id="KW-1185">Reference proteome</keyword>
<dbReference type="Proteomes" id="UP000016923">
    <property type="component" value="Unassembled WGS sequence"/>
</dbReference>
<protein>
    <submittedName>
        <fullName evidence="1">Uncharacterized protein</fullName>
    </submittedName>
</protein>
<dbReference type="EMBL" id="KE148146">
    <property type="protein sequence ID" value="EPE09964.1"/>
    <property type="molecule type" value="Genomic_DNA"/>
</dbReference>
<evidence type="ECO:0000313" key="2">
    <source>
        <dbReference type="Proteomes" id="UP000016923"/>
    </source>
</evidence>
<proteinExistence type="predicted"/>